<organism evidence="5 6">
    <name type="scientific">Anaerolinea thermophila</name>
    <dbReference type="NCBI Taxonomy" id="167964"/>
    <lineage>
        <taxon>Bacteria</taxon>
        <taxon>Bacillati</taxon>
        <taxon>Chloroflexota</taxon>
        <taxon>Anaerolineae</taxon>
        <taxon>Anaerolineales</taxon>
        <taxon>Anaerolineaceae</taxon>
        <taxon>Anaerolinea</taxon>
    </lineage>
</organism>
<dbReference type="SUPFAM" id="SSF51735">
    <property type="entry name" value="NAD(P)-binding Rossmann-fold domains"/>
    <property type="match status" value="1"/>
</dbReference>
<sequence>MNHAKELITKFEDKSAHIGVLGLGYVGLPLAVVFAQAGFEVTGIDPVEEKVKSLGQGKSYVLDVPDETIKMLTASGKLKATTDFSVLKDLDAVSICVPTPLRKTGDPDLSFIISVTDSLKQYVHPGMAVVLESTTYPGTTRELLKTKLTEGNELKVGEDLFLAFSPERVDPGRIDFTTINTPKVIGGITPACLEVTTSWYGQALEKVVPVSSAEVAEMAKLLENTFRMINIGLVNEMAIMCDRLGVDIWEVIDAASTKPFGFMKFQPGPGLGGHCIPIDPLYLSWKLKTLNYSTRFINLASEINTGMPRFTVTKIQDALNTQKKPINGSKILVLGVAYKPDIDDLRESPALDIIHLLQEKGAQVQYHDPFIPAIHHDELRMQSVADFDKAVKEADCVVIVTNHSLYDYADILKNARLIFDARNALGDLGKNNPKVVKL</sequence>
<evidence type="ECO:0000256" key="1">
    <source>
        <dbReference type="ARBA" id="ARBA00023002"/>
    </source>
</evidence>
<evidence type="ECO:0000313" key="5">
    <source>
        <dbReference type="EMBL" id="KUK46454.1"/>
    </source>
</evidence>
<dbReference type="GO" id="GO:0000271">
    <property type="term" value="P:polysaccharide biosynthetic process"/>
    <property type="evidence" value="ECO:0007669"/>
    <property type="project" value="InterPro"/>
</dbReference>
<dbReference type="PANTHER" id="PTHR43491">
    <property type="entry name" value="UDP-N-ACETYL-D-MANNOSAMINE DEHYDROGENASE"/>
    <property type="match status" value="1"/>
</dbReference>
<dbReference type="GO" id="GO:0051287">
    <property type="term" value="F:NAD binding"/>
    <property type="evidence" value="ECO:0007669"/>
    <property type="project" value="InterPro"/>
</dbReference>
<name>A0A101FY06_9CHLR</name>
<dbReference type="SMART" id="SM00984">
    <property type="entry name" value="UDPG_MGDP_dh_C"/>
    <property type="match status" value="1"/>
</dbReference>
<evidence type="ECO:0000259" key="4">
    <source>
        <dbReference type="SMART" id="SM00984"/>
    </source>
</evidence>
<proteinExistence type="inferred from homology"/>
<dbReference type="InterPro" id="IPR036291">
    <property type="entry name" value="NAD(P)-bd_dom_sf"/>
</dbReference>
<dbReference type="InterPro" id="IPR014027">
    <property type="entry name" value="UDP-Glc/GDP-Man_DH_C"/>
</dbReference>
<dbReference type="PIRSF" id="PIRSF500136">
    <property type="entry name" value="UDP_ManNAc_DH"/>
    <property type="match status" value="1"/>
</dbReference>
<dbReference type="AlphaFoldDB" id="A0A101FY06"/>
<dbReference type="Pfam" id="PF03721">
    <property type="entry name" value="UDPG_MGDP_dh_N"/>
    <property type="match status" value="1"/>
</dbReference>
<dbReference type="InterPro" id="IPR008927">
    <property type="entry name" value="6-PGluconate_DH-like_C_sf"/>
</dbReference>
<dbReference type="InterPro" id="IPR028359">
    <property type="entry name" value="UDP_ManNAc/GlcNAc_DH"/>
</dbReference>
<dbReference type="Proteomes" id="UP000064249">
    <property type="component" value="Unassembled WGS sequence"/>
</dbReference>
<reference evidence="5 6" key="1">
    <citation type="journal article" date="2015" name="MBio">
        <title>Genome-Resolved Metagenomic Analysis Reveals Roles for Candidate Phyla and Other Microbial Community Members in Biogeochemical Transformations in Oil Reservoirs.</title>
        <authorList>
            <person name="Hu P."/>
            <person name="Tom L."/>
            <person name="Singh A."/>
            <person name="Thomas B.C."/>
            <person name="Baker B.J."/>
            <person name="Piceno Y.M."/>
            <person name="Andersen G.L."/>
            <person name="Banfield J.F."/>
        </authorList>
    </citation>
    <scope>NUCLEOTIDE SEQUENCE [LARGE SCALE GENOMIC DNA]</scope>
    <source>
        <strain evidence="5">46_16</strain>
    </source>
</reference>
<dbReference type="PATRIC" id="fig|167964.4.peg.1507"/>
<dbReference type="NCBIfam" id="TIGR03026">
    <property type="entry name" value="NDP-sugDHase"/>
    <property type="match status" value="1"/>
</dbReference>
<protein>
    <submittedName>
        <fullName evidence="5">UDP-glucose/GDP-mannose dehydrogenase</fullName>
    </submittedName>
</protein>
<dbReference type="Pfam" id="PF00984">
    <property type="entry name" value="UDPG_MGDP_dh"/>
    <property type="match status" value="1"/>
</dbReference>
<gene>
    <name evidence="5" type="ORF">XD73_0678</name>
</gene>
<comment type="similarity">
    <text evidence="3">Belongs to the UDP-glucose/GDP-mannose dehydrogenase family.</text>
</comment>
<dbReference type="Gene3D" id="3.40.50.720">
    <property type="entry name" value="NAD(P)-binding Rossmann-like Domain"/>
    <property type="match status" value="2"/>
</dbReference>
<evidence type="ECO:0000256" key="2">
    <source>
        <dbReference type="ARBA" id="ARBA00023027"/>
    </source>
</evidence>
<dbReference type="InterPro" id="IPR017476">
    <property type="entry name" value="UDP-Glc/GDP-Man"/>
</dbReference>
<keyword evidence="2" id="KW-0520">NAD</keyword>
<dbReference type="SUPFAM" id="SSF52413">
    <property type="entry name" value="UDP-glucose/GDP-mannose dehydrogenase C-terminal domain"/>
    <property type="match status" value="1"/>
</dbReference>
<keyword evidence="1" id="KW-0560">Oxidoreductase</keyword>
<accession>A0A101FY06</accession>
<dbReference type="InterPro" id="IPR036220">
    <property type="entry name" value="UDP-Glc/GDP-Man_DH_C_sf"/>
</dbReference>
<comment type="caution">
    <text evidence="5">The sequence shown here is derived from an EMBL/GenBank/DDBJ whole genome shotgun (WGS) entry which is preliminary data.</text>
</comment>
<dbReference type="InterPro" id="IPR001732">
    <property type="entry name" value="UDP-Glc/GDP-Man_DH_N"/>
</dbReference>
<dbReference type="PANTHER" id="PTHR43491:SF1">
    <property type="entry name" value="UDP-N-ACETYL-D-MANNOSAMINE DEHYDROGENASE"/>
    <property type="match status" value="1"/>
</dbReference>
<dbReference type="SUPFAM" id="SSF48179">
    <property type="entry name" value="6-phosphogluconate dehydrogenase C-terminal domain-like"/>
    <property type="match status" value="1"/>
</dbReference>
<evidence type="ECO:0000256" key="3">
    <source>
        <dbReference type="PIRNR" id="PIRNR000124"/>
    </source>
</evidence>
<dbReference type="InterPro" id="IPR014026">
    <property type="entry name" value="UDP-Glc/GDP-Man_DH_dimer"/>
</dbReference>
<evidence type="ECO:0000313" key="6">
    <source>
        <dbReference type="Proteomes" id="UP000064249"/>
    </source>
</evidence>
<dbReference type="EMBL" id="LGFU01000027">
    <property type="protein sequence ID" value="KUK46454.1"/>
    <property type="molecule type" value="Genomic_DNA"/>
</dbReference>
<feature type="domain" description="UDP-glucose/GDP-mannose dehydrogenase C-terminal" evidence="4">
    <location>
        <begin position="332"/>
        <end position="427"/>
    </location>
</feature>
<dbReference type="Pfam" id="PF03720">
    <property type="entry name" value="UDPG_MGDP_dh_C"/>
    <property type="match status" value="1"/>
</dbReference>
<dbReference type="PIRSF" id="PIRSF000124">
    <property type="entry name" value="UDPglc_GDPman_dh"/>
    <property type="match status" value="1"/>
</dbReference>
<dbReference type="GO" id="GO:0016616">
    <property type="term" value="F:oxidoreductase activity, acting on the CH-OH group of donors, NAD or NADP as acceptor"/>
    <property type="evidence" value="ECO:0007669"/>
    <property type="project" value="InterPro"/>
</dbReference>
<dbReference type="GO" id="GO:0016628">
    <property type="term" value="F:oxidoreductase activity, acting on the CH-CH group of donors, NAD or NADP as acceptor"/>
    <property type="evidence" value="ECO:0007669"/>
    <property type="project" value="InterPro"/>
</dbReference>